<comment type="subcellular location">
    <molecule>Phosphatidylserine decarboxylase beta chain</molecule>
    <subcellularLocation>
        <location evidence="13">Mitochondrion inner membrane</location>
        <topology evidence="13">Single-pass membrane protein</topology>
        <orientation evidence="13">Intermembrane side</orientation>
    </subcellularLocation>
</comment>
<keyword evidence="3 13" id="KW-0812">Transmembrane</keyword>
<dbReference type="EC" id="4.1.1.65" evidence="13"/>
<accession>A0A210QJ93</accession>
<dbReference type="OrthoDB" id="4330at2759"/>
<dbReference type="GO" id="GO:0016540">
    <property type="term" value="P:protein autoprocessing"/>
    <property type="evidence" value="ECO:0007669"/>
    <property type="project" value="UniProtKB-UniRule"/>
</dbReference>
<dbReference type="EMBL" id="NEDP02003383">
    <property type="protein sequence ID" value="OWF48807.1"/>
    <property type="molecule type" value="Genomic_DNA"/>
</dbReference>
<dbReference type="PANTHER" id="PTHR10067:SF6">
    <property type="entry name" value="PHOSPHATIDYLSERINE DECARBOXYLASE PROENZYME, MITOCHONDRIAL"/>
    <property type="match status" value="1"/>
</dbReference>
<feature type="active site" description="Schiff-base intermediate with substrate; via pyruvic acid; for decarboxylase activity" evidence="13">
    <location>
        <position position="374"/>
    </location>
</feature>
<evidence type="ECO:0000256" key="13">
    <source>
        <dbReference type="HAMAP-Rule" id="MF_03208"/>
    </source>
</evidence>
<evidence type="ECO:0000256" key="2">
    <source>
        <dbReference type="ARBA" id="ARBA00022516"/>
    </source>
</evidence>
<feature type="chain" id="PRO_5023239085" description="Phosphatidylserine decarboxylase beta chain" evidence="13">
    <location>
        <begin position="1"/>
        <end position="373"/>
    </location>
</feature>
<dbReference type="Proteomes" id="UP000242188">
    <property type="component" value="Unassembled WGS sequence"/>
</dbReference>
<feature type="chain" id="PRO_5023239084" description="Phosphatidylserine decarboxylase alpha chain" evidence="13">
    <location>
        <begin position="374"/>
        <end position="419"/>
    </location>
</feature>
<comment type="pathway">
    <text evidence="1">Lipid metabolism.</text>
</comment>
<dbReference type="STRING" id="6573.A0A210QJ93"/>
<evidence type="ECO:0000256" key="12">
    <source>
        <dbReference type="ARBA" id="ARBA00045136"/>
    </source>
</evidence>
<keyword evidence="9 13" id="KW-0456">Lyase</keyword>
<comment type="similarity">
    <text evidence="13">Belongs to the phosphatidylserine decarboxylase family. PSD-B subfamily. Eukaryotic type I sub-subfamily.</text>
</comment>
<keyword evidence="13" id="KW-0865">Zymogen</keyword>
<evidence type="ECO:0000256" key="11">
    <source>
        <dbReference type="ARBA" id="ARBA00023317"/>
    </source>
</evidence>
<comment type="subunit">
    <text evidence="13">Heterodimer of a large membrane-associated beta subunit and a small pyruvoyl-containing alpha subunit.</text>
</comment>
<dbReference type="Pfam" id="PF02666">
    <property type="entry name" value="PS_Dcarbxylase"/>
    <property type="match status" value="1"/>
</dbReference>
<proteinExistence type="inferred from homology"/>
<evidence type="ECO:0000256" key="8">
    <source>
        <dbReference type="ARBA" id="ARBA00023209"/>
    </source>
</evidence>
<feature type="active site" description="Charge relay system; for autoendoproteolytic cleavage activity" evidence="13">
    <location>
        <position position="374"/>
    </location>
</feature>
<keyword evidence="6 13" id="KW-0443">Lipid metabolism</keyword>
<dbReference type="GO" id="GO:0005743">
    <property type="term" value="C:mitochondrial inner membrane"/>
    <property type="evidence" value="ECO:0007669"/>
    <property type="project" value="UniProtKB-SubCell"/>
</dbReference>
<keyword evidence="13" id="KW-0999">Mitochondrion inner membrane</keyword>
<dbReference type="GO" id="GO:0006646">
    <property type="term" value="P:phosphatidylethanolamine biosynthetic process"/>
    <property type="evidence" value="ECO:0007669"/>
    <property type="project" value="UniProtKB-UniRule"/>
</dbReference>
<evidence type="ECO:0000256" key="5">
    <source>
        <dbReference type="ARBA" id="ARBA00022989"/>
    </source>
</evidence>
<feature type="active site" description="Charge relay system; for autoendoproteolytic cleavage activity" evidence="13">
    <location>
        <position position="264"/>
    </location>
</feature>
<dbReference type="UniPathway" id="UPA00558">
    <property type="reaction ID" value="UER00616"/>
</dbReference>
<dbReference type="InterPro" id="IPR033661">
    <property type="entry name" value="PSD_type1_euk"/>
</dbReference>
<comment type="caution">
    <text evidence="14">The sequence shown here is derived from an EMBL/GenBank/DDBJ whole genome shotgun (WGS) entry which is preliminary data.</text>
</comment>
<dbReference type="NCBIfam" id="TIGR00163">
    <property type="entry name" value="PS_decarb"/>
    <property type="match status" value="1"/>
</dbReference>
<dbReference type="InterPro" id="IPR033177">
    <property type="entry name" value="PSD-B"/>
</dbReference>
<feature type="site" description="Cleavage (non-hydrolytic); by autocatalysis" evidence="13">
    <location>
        <begin position="373"/>
        <end position="374"/>
    </location>
</feature>
<evidence type="ECO:0000313" key="15">
    <source>
        <dbReference type="Proteomes" id="UP000242188"/>
    </source>
</evidence>
<name>A0A210QJ93_MIZYE</name>
<comment type="PTM">
    <text evidence="13">Is synthesized initially as an inactive proenzyme. Formation of the active enzyme involves a self-maturation process in which the active site pyruvoyl group is generated from an internal serine residue via an autocatalytic post-translational modification. Two non-identical subunits are generated from the proenzyme in this reaction, and the pyruvate is formed at the N-terminus of the alpha chain, which is derived from the carboxyl end of the proenzyme. The autoendoproteolytic cleavage occurs by a canonical serine protease mechanism, in which the side chain hydroxyl group of the serine supplies its oxygen atom to form the C-terminus of the beta chain, while the remainder of the serine residue undergoes an oxidative deamination to produce ammonia and the pyruvoyl prosthetic group on the alpha chain. During this reaction, the Ser that is part of the protease active site of the proenzyme becomes the pyruvoyl prosthetic group, which constitutes an essential element of the active site of the mature decarboxylase.</text>
</comment>
<keyword evidence="7 13" id="KW-0472">Membrane</keyword>
<evidence type="ECO:0000256" key="7">
    <source>
        <dbReference type="ARBA" id="ARBA00023136"/>
    </source>
</evidence>
<protein>
    <recommendedName>
        <fullName evidence="13">Phosphatidylserine decarboxylase proenzyme, mitochondrial</fullName>
        <ecNumber evidence="13">4.1.1.65</ecNumber>
    </recommendedName>
    <component>
        <recommendedName>
            <fullName evidence="13">Phosphatidylserine decarboxylase beta chain</fullName>
        </recommendedName>
    </component>
    <component>
        <recommendedName>
            <fullName evidence="13">Phosphatidylserine decarboxylase alpha chain</fullName>
        </recommendedName>
    </component>
</protein>
<keyword evidence="13" id="KW-0496">Mitochondrion</keyword>
<comment type="cofactor">
    <cofactor evidence="13">
        <name>pyruvate</name>
        <dbReference type="ChEBI" id="CHEBI:15361"/>
    </cofactor>
    <text evidence="13">Binds 1 pyruvoyl group covalently per subunit.</text>
</comment>
<dbReference type="AlphaFoldDB" id="A0A210QJ93"/>
<dbReference type="HAMAP" id="MF_03208">
    <property type="entry name" value="PS_decarb_PSD_B_type1_euk"/>
    <property type="match status" value="1"/>
</dbReference>
<feature type="active site" description="Charge relay system; for autoendoproteolytic cleavage activity" evidence="13">
    <location>
        <position position="182"/>
    </location>
</feature>
<sequence>MIVLVWEIFLASPQFIAPSNHLNQALFYSTMAMALIIRGHHGGDTVHSLTHRVIYLSKRELWKRLMGNRNNHVTGRKPGKYGYGRKRHGSYRKKYDRRVKLYRKLPLTFMSRAWGKVSQLNLHPVLRRPLLGFYVWLWGVDLDEAADENLNNYRNLSEFFRRQLKPHVRPVDEHHSLTCPCDGRVLHFGEVENGKLEQVKGVIYSLQDFLGPLPRKEGDERVLSDEYEYVLSDEKYSKHLKIKSDNYLYHCVIYLAPGDYHRFHSAANWTVEHRRHFPGDLLSVSPHVVRRVAGLYNYNERAVYTGKWDYGFFSYTAVGATNVGSIKTYCDEELQTNIYQHKGEKYRDKNLCDQDNNGLGIKKGSMFGEFNFGSTIVLVFEAPKNFKFRLKEGQKVKFGQPIGAVSEFTKSTQNLLNEG</sequence>
<evidence type="ECO:0000256" key="4">
    <source>
        <dbReference type="ARBA" id="ARBA00022793"/>
    </source>
</evidence>
<dbReference type="GO" id="GO:0004609">
    <property type="term" value="F:phosphatidylserine decarboxylase activity"/>
    <property type="evidence" value="ECO:0007669"/>
    <property type="project" value="UniProtKB-UniRule"/>
</dbReference>
<keyword evidence="15" id="KW-1185">Reference proteome</keyword>
<keyword evidence="5 13" id="KW-1133">Transmembrane helix</keyword>
<keyword evidence="10 13" id="KW-1208">Phospholipid metabolism</keyword>
<gene>
    <name evidence="14" type="ORF">KP79_PYT14607</name>
</gene>
<keyword evidence="2 13" id="KW-0444">Lipid biosynthesis</keyword>
<comment type="subcellular location">
    <molecule>Phosphatidylserine decarboxylase alpha chain</molecule>
    <subcellularLocation>
        <location evidence="13">Mitochondrion inner membrane</location>
        <topology evidence="13">Peripheral membrane protein</topology>
        <orientation evidence="13">Intermembrane side</orientation>
    </subcellularLocation>
    <text evidence="13">Anchored to the mitochondrial inner membrane through its interaction with the integral membrane beta chain.</text>
</comment>
<organism evidence="14 15">
    <name type="scientific">Mizuhopecten yessoensis</name>
    <name type="common">Japanese scallop</name>
    <name type="synonym">Patinopecten yessoensis</name>
    <dbReference type="NCBI Taxonomy" id="6573"/>
    <lineage>
        <taxon>Eukaryota</taxon>
        <taxon>Metazoa</taxon>
        <taxon>Spiralia</taxon>
        <taxon>Lophotrochozoa</taxon>
        <taxon>Mollusca</taxon>
        <taxon>Bivalvia</taxon>
        <taxon>Autobranchia</taxon>
        <taxon>Pteriomorphia</taxon>
        <taxon>Pectinida</taxon>
        <taxon>Pectinoidea</taxon>
        <taxon>Pectinidae</taxon>
        <taxon>Mizuhopecten</taxon>
    </lineage>
</organism>
<dbReference type="InterPro" id="IPR003817">
    <property type="entry name" value="PS_Dcarbxylase"/>
</dbReference>
<reference evidence="14 15" key="1">
    <citation type="journal article" date="2017" name="Nat. Ecol. Evol.">
        <title>Scallop genome provides insights into evolution of bilaterian karyotype and development.</title>
        <authorList>
            <person name="Wang S."/>
            <person name="Zhang J."/>
            <person name="Jiao W."/>
            <person name="Li J."/>
            <person name="Xun X."/>
            <person name="Sun Y."/>
            <person name="Guo X."/>
            <person name="Huan P."/>
            <person name="Dong B."/>
            <person name="Zhang L."/>
            <person name="Hu X."/>
            <person name="Sun X."/>
            <person name="Wang J."/>
            <person name="Zhao C."/>
            <person name="Wang Y."/>
            <person name="Wang D."/>
            <person name="Huang X."/>
            <person name="Wang R."/>
            <person name="Lv J."/>
            <person name="Li Y."/>
            <person name="Zhang Z."/>
            <person name="Liu B."/>
            <person name="Lu W."/>
            <person name="Hui Y."/>
            <person name="Liang J."/>
            <person name="Zhou Z."/>
            <person name="Hou R."/>
            <person name="Li X."/>
            <person name="Liu Y."/>
            <person name="Li H."/>
            <person name="Ning X."/>
            <person name="Lin Y."/>
            <person name="Zhao L."/>
            <person name="Xing Q."/>
            <person name="Dou J."/>
            <person name="Li Y."/>
            <person name="Mao J."/>
            <person name="Guo H."/>
            <person name="Dou H."/>
            <person name="Li T."/>
            <person name="Mu C."/>
            <person name="Jiang W."/>
            <person name="Fu Q."/>
            <person name="Fu X."/>
            <person name="Miao Y."/>
            <person name="Liu J."/>
            <person name="Yu Q."/>
            <person name="Li R."/>
            <person name="Liao H."/>
            <person name="Li X."/>
            <person name="Kong Y."/>
            <person name="Jiang Z."/>
            <person name="Chourrout D."/>
            <person name="Li R."/>
            <person name="Bao Z."/>
        </authorList>
    </citation>
    <scope>NUCLEOTIDE SEQUENCE [LARGE SCALE GENOMIC DNA]</scope>
    <source>
        <strain evidence="14 15">PY_sf001</strain>
    </source>
</reference>
<comment type="catalytic activity">
    <reaction evidence="13">
        <text>a 1,2-diacyl-sn-glycero-3-phospho-L-serine + H(+) = a 1,2-diacyl-sn-glycero-3-phosphoethanolamine + CO2</text>
        <dbReference type="Rhea" id="RHEA:20828"/>
        <dbReference type="ChEBI" id="CHEBI:15378"/>
        <dbReference type="ChEBI" id="CHEBI:16526"/>
        <dbReference type="ChEBI" id="CHEBI:57262"/>
        <dbReference type="ChEBI" id="CHEBI:64612"/>
        <dbReference type="EC" id="4.1.1.65"/>
    </reaction>
</comment>
<evidence type="ECO:0000256" key="10">
    <source>
        <dbReference type="ARBA" id="ARBA00023264"/>
    </source>
</evidence>
<keyword evidence="8 13" id="KW-0594">Phospholipid biosynthesis</keyword>
<dbReference type="PANTHER" id="PTHR10067">
    <property type="entry name" value="PHOSPHATIDYLSERINE DECARBOXYLASE"/>
    <property type="match status" value="1"/>
</dbReference>
<keyword evidence="11 13" id="KW-0670">Pyruvate</keyword>
<comment type="function">
    <text evidence="12">Catalyzes the formation of phosphatidylethanolamine (PtdEtn) from phosphatidylserine (PtdSer). Plays a central role in phospholipid metabolism and in the interorganelle trafficking of phosphatidylserine. May be involved in lipid droplet biogenesis at the endoplasmic reticulum membrane.</text>
</comment>
<evidence type="ECO:0000313" key="14">
    <source>
        <dbReference type="EMBL" id="OWF48807.1"/>
    </source>
</evidence>
<feature type="topological domain" description="Mitochondrial intermembrane" evidence="13">
    <location>
        <begin position="84"/>
        <end position="419"/>
    </location>
</feature>
<evidence type="ECO:0000256" key="1">
    <source>
        <dbReference type="ARBA" id="ARBA00005189"/>
    </source>
</evidence>
<keyword evidence="4 13" id="KW-0210">Decarboxylase</keyword>
<feature type="modified residue" description="Pyruvic acid (Ser); by autocatalysis" evidence="13">
    <location>
        <position position="374"/>
    </location>
</feature>
<evidence type="ECO:0000256" key="6">
    <source>
        <dbReference type="ARBA" id="ARBA00023098"/>
    </source>
</evidence>
<feature type="topological domain" description="Mitochondrial matrix" evidence="13">
    <location>
        <begin position="1"/>
        <end position="64"/>
    </location>
</feature>
<evidence type="ECO:0000256" key="3">
    <source>
        <dbReference type="ARBA" id="ARBA00022692"/>
    </source>
</evidence>
<comment type="pathway">
    <text evidence="13">Phospholipid metabolism; phosphatidylethanolamine biosynthesis; phosphatidylethanolamine from CDP-diacylglycerol: step 2/2.</text>
</comment>
<evidence type="ECO:0000256" key="9">
    <source>
        <dbReference type="ARBA" id="ARBA00023239"/>
    </source>
</evidence>